<dbReference type="Proteomes" id="UP001437460">
    <property type="component" value="Unassembled WGS sequence"/>
</dbReference>
<dbReference type="GO" id="GO:0032259">
    <property type="term" value="P:methylation"/>
    <property type="evidence" value="ECO:0007669"/>
    <property type="project" value="UniProtKB-KW"/>
</dbReference>
<protein>
    <recommendedName>
        <fullName evidence="1">DNA (cytosine-5-)-methyltransferase</fullName>
        <ecNumber evidence="1">2.1.1.37</ecNumber>
    </recommendedName>
</protein>
<feature type="active site" evidence="6">
    <location>
        <position position="83"/>
    </location>
</feature>
<keyword evidence="5" id="KW-0680">Restriction system</keyword>
<dbReference type="InterPro" id="IPR050750">
    <property type="entry name" value="C5-MTase"/>
</dbReference>
<evidence type="ECO:0000256" key="4">
    <source>
        <dbReference type="ARBA" id="ARBA00022691"/>
    </source>
</evidence>
<keyword evidence="2 6" id="KW-0489">Methyltransferase</keyword>
<dbReference type="PANTHER" id="PTHR46098:SF1">
    <property type="entry name" value="TRNA (CYTOSINE(38)-C(5))-METHYLTRANSFERASE"/>
    <property type="match status" value="1"/>
</dbReference>
<dbReference type="EC" id="2.1.1.37" evidence="1"/>
<accession>A0ABV1HPR2</accession>
<dbReference type="Gene3D" id="3.40.50.150">
    <property type="entry name" value="Vaccinia Virus protein VP39"/>
    <property type="match status" value="1"/>
</dbReference>
<evidence type="ECO:0000313" key="8">
    <source>
        <dbReference type="Proteomes" id="UP001437460"/>
    </source>
</evidence>
<dbReference type="EMBL" id="JBBMFJ010000038">
    <property type="protein sequence ID" value="MEQ2564305.1"/>
    <property type="molecule type" value="Genomic_DNA"/>
</dbReference>
<evidence type="ECO:0000256" key="3">
    <source>
        <dbReference type="ARBA" id="ARBA00022679"/>
    </source>
</evidence>
<comment type="similarity">
    <text evidence="6">Belongs to the class I-like SAM-binding methyltransferase superfamily. C5-methyltransferase family.</text>
</comment>
<dbReference type="SUPFAM" id="SSF53335">
    <property type="entry name" value="S-adenosyl-L-methionine-dependent methyltransferases"/>
    <property type="match status" value="1"/>
</dbReference>
<proteinExistence type="inferred from homology"/>
<keyword evidence="3 6" id="KW-0808">Transferase</keyword>
<dbReference type="InterPro" id="IPR029063">
    <property type="entry name" value="SAM-dependent_MTases_sf"/>
</dbReference>
<evidence type="ECO:0000256" key="6">
    <source>
        <dbReference type="PROSITE-ProRule" id="PRU01016"/>
    </source>
</evidence>
<comment type="caution">
    <text evidence="7">The sequence shown here is derived from an EMBL/GenBank/DDBJ whole genome shotgun (WGS) entry which is preliminary data.</text>
</comment>
<keyword evidence="4 6" id="KW-0949">S-adenosyl-L-methionine</keyword>
<dbReference type="RefSeq" id="WP_227359797.1">
    <property type="nucleotide sequence ID" value="NZ_JBBMFJ010000038.1"/>
</dbReference>
<gene>
    <name evidence="7" type="ORF">WMO41_14235</name>
</gene>
<reference evidence="7 8" key="1">
    <citation type="submission" date="2024-03" db="EMBL/GenBank/DDBJ databases">
        <title>Human intestinal bacterial collection.</title>
        <authorList>
            <person name="Pauvert C."/>
            <person name="Hitch T.C.A."/>
            <person name="Clavel T."/>
        </authorList>
    </citation>
    <scope>NUCLEOTIDE SEQUENCE [LARGE SCALE GENOMIC DNA]</scope>
    <source>
        <strain evidence="7 8">CLA-AP-H27</strain>
    </source>
</reference>
<dbReference type="Gene3D" id="3.90.120.10">
    <property type="entry name" value="DNA Methylase, subunit A, domain 2"/>
    <property type="match status" value="1"/>
</dbReference>
<dbReference type="PANTHER" id="PTHR46098">
    <property type="entry name" value="TRNA (CYTOSINE(38)-C(5))-METHYLTRANSFERASE"/>
    <property type="match status" value="1"/>
</dbReference>
<dbReference type="Pfam" id="PF00145">
    <property type="entry name" value="DNA_methylase"/>
    <property type="match status" value="1"/>
</dbReference>
<name>A0ABV1HPR2_9FIRM</name>
<organism evidence="7 8">
    <name type="scientific">Ventrimonas faecis</name>
    <dbReference type="NCBI Taxonomy" id="3133170"/>
    <lineage>
        <taxon>Bacteria</taxon>
        <taxon>Bacillati</taxon>
        <taxon>Bacillota</taxon>
        <taxon>Clostridia</taxon>
        <taxon>Lachnospirales</taxon>
        <taxon>Lachnospiraceae</taxon>
        <taxon>Ventrimonas</taxon>
    </lineage>
</organism>
<dbReference type="GO" id="GO:0008168">
    <property type="term" value="F:methyltransferase activity"/>
    <property type="evidence" value="ECO:0007669"/>
    <property type="project" value="UniProtKB-KW"/>
</dbReference>
<evidence type="ECO:0000256" key="1">
    <source>
        <dbReference type="ARBA" id="ARBA00011975"/>
    </source>
</evidence>
<sequence length="364" mass="40297">MKKQNERRSMCALKLGSLFDGIGVFPLAASRNGIIPVWASEIEKSPIAITKRHFPDMEHLGDITKIHGGNISPVHIITFGSPCQNLSKIGKREGLAGSKSGLFFQAIRIIEEMRCATNGLYPVIAVWENVMGAFSSNDRMDFRAVLQSFSDTEISMPPTGGWANAGMVRGGKTDLCWRLMDAQYWGKPRLVQRRKRIFLVADFRGQRSAEILFKPRDMFPLPPPCTDYGLPTAGASRISLDKTRGKIPVIRPFQERRMRSAAKSGNQSAFLTSFGRPDEPFPTLLAKAVNMISFWYEGEEKDGVLRNLTPVECERLMGLPDGWTAYGNLGQPISDNARCKALGNAIALPCADYIMAGIAETIHE</sequence>
<evidence type="ECO:0000256" key="2">
    <source>
        <dbReference type="ARBA" id="ARBA00022603"/>
    </source>
</evidence>
<dbReference type="InterPro" id="IPR001525">
    <property type="entry name" value="C5_MeTfrase"/>
</dbReference>
<keyword evidence="8" id="KW-1185">Reference proteome</keyword>
<evidence type="ECO:0000256" key="5">
    <source>
        <dbReference type="ARBA" id="ARBA00022747"/>
    </source>
</evidence>
<evidence type="ECO:0000313" key="7">
    <source>
        <dbReference type="EMBL" id="MEQ2564305.1"/>
    </source>
</evidence>
<dbReference type="PROSITE" id="PS51679">
    <property type="entry name" value="SAM_MT_C5"/>
    <property type="match status" value="1"/>
</dbReference>